<dbReference type="AlphaFoldDB" id="A0A8C8DUF1"/>
<dbReference type="Gene3D" id="3.30.420.10">
    <property type="entry name" value="Ribonuclease H-like superfamily/Ribonuclease H"/>
    <property type="match status" value="1"/>
</dbReference>
<organism evidence="1 2">
    <name type="scientific">Oryzias sinensis</name>
    <name type="common">Chinese medaka</name>
    <dbReference type="NCBI Taxonomy" id="183150"/>
    <lineage>
        <taxon>Eukaryota</taxon>
        <taxon>Metazoa</taxon>
        <taxon>Chordata</taxon>
        <taxon>Craniata</taxon>
        <taxon>Vertebrata</taxon>
        <taxon>Euteleostomi</taxon>
        <taxon>Actinopterygii</taxon>
        <taxon>Neopterygii</taxon>
        <taxon>Teleostei</taxon>
        <taxon>Neoteleostei</taxon>
        <taxon>Acanthomorphata</taxon>
        <taxon>Ovalentaria</taxon>
        <taxon>Atherinomorphae</taxon>
        <taxon>Beloniformes</taxon>
        <taxon>Adrianichthyidae</taxon>
        <taxon>Oryziinae</taxon>
        <taxon>Oryzias</taxon>
    </lineage>
</organism>
<protein>
    <recommendedName>
        <fullName evidence="3">Tc1-like transposase DDE domain-containing protein</fullName>
    </recommendedName>
</protein>
<reference evidence="1" key="2">
    <citation type="submission" date="2025-09" db="UniProtKB">
        <authorList>
            <consortium name="Ensembl"/>
        </authorList>
    </citation>
    <scope>IDENTIFICATION</scope>
</reference>
<reference evidence="1" key="1">
    <citation type="submission" date="2025-08" db="UniProtKB">
        <authorList>
            <consortium name="Ensembl"/>
        </authorList>
    </citation>
    <scope>IDENTIFICATION</scope>
</reference>
<proteinExistence type="predicted"/>
<name>A0A8C8DUF1_9TELE</name>
<accession>A0A8C8DUF1</accession>
<evidence type="ECO:0008006" key="3">
    <source>
        <dbReference type="Google" id="ProtNLM"/>
    </source>
</evidence>
<sequence>MLPGQCSIGLFTDKYRITLHRNDGISVAGDGEMNDTLRSTWSPVEDVQQSGQASPVNTKPIIIIQPIITPEFHQHTPNFLFMDDNAPPHCTGIVTARIQEIRVSHMVWPAMTPDLNSIEYMDKLKQRLNDHTPPQSDLLNCSKMLF</sequence>
<dbReference type="Proteomes" id="UP000694383">
    <property type="component" value="Unplaced"/>
</dbReference>
<dbReference type="Ensembl" id="ENSOSIT00000032053.1">
    <property type="protein sequence ID" value="ENSOSIP00000030416.1"/>
    <property type="gene ID" value="ENSOSIG00000015675.1"/>
</dbReference>
<evidence type="ECO:0000313" key="2">
    <source>
        <dbReference type="Proteomes" id="UP000694383"/>
    </source>
</evidence>
<dbReference type="InterPro" id="IPR036397">
    <property type="entry name" value="RNaseH_sf"/>
</dbReference>
<dbReference type="GeneTree" id="ENSGT01030000235357"/>
<keyword evidence="2" id="KW-1185">Reference proteome</keyword>
<evidence type="ECO:0000313" key="1">
    <source>
        <dbReference type="Ensembl" id="ENSOSIP00000030416.1"/>
    </source>
</evidence>
<dbReference type="GO" id="GO:0003676">
    <property type="term" value="F:nucleic acid binding"/>
    <property type="evidence" value="ECO:0007669"/>
    <property type="project" value="InterPro"/>
</dbReference>